<protein>
    <submittedName>
        <fullName evidence="1">Uncharacterized protein</fullName>
    </submittedName>
</protein>
<organism evidence="1 2">
    <name type="scientific">Achromobacter deleyi</name>
    <dbReference type="NCBI Taxonomy" id="1353891"/>
    <lineage>
        <taxon>Bacteria</taxon>
        <taxon>Pseudomonadati</taxon>
        <taxon>Pseudomonadota</taxon>
        <taxon>Betaproteobacteria</taxon>
        <taxon>Burkholderiales</taxon>
        <taxon>Alcaligenaceae</taxon>
        <taxon>Achromobacter</taxon>
    </lineage>
</organism>
<sequence>MNSQLEDILCQRYPKIYAERQASKGASSMAWGIMCGDGWFDLLDALCSSLQFQTDRCGAPQVVASQIKEKFGVLSFHRRDASETQRGMIAMAEAMSTRICEKCGKPGRILAVDSLRQTLCTEHAPDCARPLGAD</sequence>
<evidence type="ECO:0000313" key="2">
    <source>
        <dbReference type="Proteomes" id="UP000595231"/>
    </source>
</evidence>
<dbReference type="RefSeq" id="WP_198486696.1">
    <property type="nucleotide sequence ID" value="NZ_CP065997.1"/>
</dbReference>
<dbReference type="EMBL" id="CP065997">
    <property type="protein sequence ID" value="QQB37137.1"/>
    <property type="molecule type" value="Genomic_DNA"/>
</dbReference>
<reference evidence="1 2" key="1">
    <citation type="submission" date="2020-12" db="EMBL/GenBank/DDBJ databases">
        <title>FDA dAtabase for Regulatory Grade micrObial Sequences (FDA-ARGOS): Supporting development and validation of Infectious Disease Dx tests.</title>
        <authorList>
            <person name="Sproer C."/>
            <person name="Gronow S."/>
            <person name="Severitt S."/>
            <person name="Schroder I."/>
            <person name="Tallon L."/>
            <person name="Sadzewicz L."/>
            <person name="Zhao X."/>
            <person name="Boylan J."/>
            <person name="Ott S."/>
            <person name="Bowen H."/>
            <person name="Vavikolanu K."/>
            <person name="Mehta A."/>
            <person name="Aluvathingal J."/>
            <person name="Nadendla S."/>
            <person name="Lowell S."/>
            <person name="Myers T."/>
            <person name="Yan Y."/>
            <person name="Sichtig H."/>
        </authorList>
    </citation>
    <scope>NUCLEOTIDE SEQUENCE [LARGE SCALE GENOMIC DNA]</scope>
    <source>
        <strain evidence="1 2">FDAARGOS_1050</strain>
    </source>
</reference>
<gene>
    <name evidence="1" type="ORF">I6I07_11290</name>
</gene>
<name>A0A7T4B7R8_9BURK</name>
<accession>A0A7T4B7R8</accession>
<dbReference type="Proteomes" id="UP000595231">
    <property type="component" value="Chromosome"/>
</dbReference>
<dbReference type="AlphaFoldDB" id="A0A7T4B7R8"/>
<evidence type="ECO:0000313" key="1">
    <source>
        <dbReference type="EMBL" id="QQB37137.1"/>
    </source>
</evidence>
<proteinExistence type="predicted"/>